<sequence length="138" mass="14707">MSSKWMNAGLGLALTTLLSAGDAMAQDKTSDQPNVNKQEGAQTNEQEAAHETETQSEGAPALAQQCQDLALQEDDAAEKMEGLSIYETNASDYQKGEAYELTVDLLGEGNAKYNLTCQVDADGNMTYEGMGKSTSVKS</sequence>
<evidence type="ECO:0000313" key="4">
    <source>
        <dbReference type="Proteomes" id="UP000466024"/>
    </source>
</evidence>
<keyword evidence="4" id="KW-1185">Reference proteome</keyword>
<accession>A0A640WH32</accession>
<reference evidence="3 4" key="1">
    <citation type="submission" date="2019-08" db="EMBL/GenBank/DDBJ databases">
        <title>Bioinformatics analysis of the strain L3 and L5.</title>
        <authorList>
            <person name="Li X."/>
        </authorList>
    </citation>
    <scope>NUCLEOTIDE SEQUENCE [LARGE SCALE GENOMIC DNA]</scope>
    <source>
        <strain evidence="3 4">L3</strain>
    </source>
</reference>
<evidence type="ECO:0000256" key="2">
    <source>
        <dbReference type="SAM" id="SignalP"/>
    </source>
</evidence>
<feature type="compositionally biased region" description="Polar residues" evidence="1">
    <location>
        <begin position="31"/>
        <end position="46"/>
    </location>
</feature>
<feature type="region of interest" description="Disordered" evidence="1">
    <location>
        <begin position="23"/>
        <end position="64"/>
    </location>
</feature>
<evidence type="ECO:0008006" key="5">
    <source>
        <dbReference type="Google" id="ProtNLM"/>
    </source>
</evidence>
<dbReference type="RefSeq" id="WP_149434295.1">
    <property type="nucleotide sequence ID" value="NZ_VTPX01000002.1"/>
</dbReference>
<protein>
    <recommendedName>
        <fullName evidence="5">PepSY domain-containing protein</fullName>
    </recommendedName>
</protein>
<feature type="signal peptide" evidence="2">
    <location>
        <begin position="1"/>
        <end position="25"/>
    </location>
</feature>
<dbReference type="AlphaFoldDB" id="A0A640WH32"/>
<evidence type="ECO:0000256" key="1">
    <source>
        <dbReference type="SAM" id="MobiDB-lite"/>
    </source>
</evidence>
<comment type="caution">
    <text evidence="3">The sequence shown here is derived from an EMBL/GenBank/DDBJ whole genome shotgun (WGS) entry which is preliminary data.</text>
</comment>
<name>A0A640WH32_9GAMM</name>
<proteinExistence type="predicted"/>
<organism evidence="3 4">
    <name type="scientific">Salinicola corii</name>
    <dbReference type="NCBI Taxonomy" id="2606937"/>
    <lineage>
        <taxon>Bacteria</taxon>
        <taxon>Pseudomonadati</taxon>
        <taxon>Pseudomonadota</taxon>
        <taxon>Gammaproteobacteria</taxon>
        <taxon>Oceanospirillales</taxon>
        <taxon>Halomonadaceae</taxon>
        <taxon>Salinicola</taxon>
    </lineage>
</organism>
<feature type="chain" id="PRO_5024990501" description="PepSY domain-containing protein" evidence="2">
    <location>
        <begin position="26"/>
        <end position="138"/>
    </location>
</feature>
<dbReference type="EMBL" id="VTPX01000002">
    <property type="protein sequence ID" value="KAA0019695.1"/>
    <property type="molecule type" value="Genomic_DNA"/>
</dbReference>
<keyword evidence="2" id="KW-0732">Signal</keyword>
<dbReference type="Proteomes" id="UP000466024">
    <property type="component" value="Unassembled WGS sequence"/>
</dbReference>
<evidence type="ECO:0000313" key="3">
    <source>
        <dbReference type="EMBL" id="KAA0019695.1"/>
    </source>
</evidence>
<gene>
    <name evidence="3" type="ORF">F0A16_05020</name>
</gene>